<dbReference type="RefSeq" id="WP_183397773.1">
    <property type="nucleotide sequence ID" value="NZ_JACIDS010000002.1"/>
</dbReference>
<reference evidence="1 2" key="1">
    <citation type="submission" date="2020-08" db="EMBL/GenBank/DDBJ databases">
        <title>Genomic Encyclopedia of Type Strains, Phase IV (KMG-IV): sequencing the most valuable type-strain genomes for metagenomic binning, comparative biology and taxonomic classification.</title>
        <authorList>
            <person name="Goeker M."/>
        </authorList>
    </citation>
    <scope>NUCLEOTIDE SEQUENCE [LARGE SCALE GENOMIC DNA]</scope>
    <source>
        <strain evidence="1 2">DSM 25966</strain>
    </source>
</reference>
<dbReference type="Gene3D" id="3.20.20.80">
    <property type="entry name" value="Glycosidases"/>
    <property type="match status" value="1"/>
</dbReference>
<dbReference type="InterPro" id="IPR017853">
    <property type="entry name" value="GH"/>
</dbReference>
<dbReference type="Pfam" id="PF12876">
    <property type="entry name" value="Cellulase-like"/>
    <property type="match status" value="1"/>
</dbReference>
<protein>
    <recommendedName>
        <fullName evidence="3">Cellulase</fullName>
    </recommendedName>
</protein>
<dbReference type="SUPFAM" id="SSF51445">
    <property type="entry name" value="(Trans)glycosidases"/>
    <property type="match status" value="1"/>
</dbReference>
<evidence type="ECO:0000313" key="2">
    <source>
        <dbReference type="Proteomes" id="UP000553963"/>
    </source>
</evidence>
<dbReference type="AlphaFoldDB" id="A0A840AI99"/>
<evidence type="ECO:0008006" key="3">
    <source>
        <dbReference type="Google" id="ProtNLM"/>
    </source>
</evidence>
<sequence>MKPAIKRPRAITMWEFSWIERRWPGAGYEDWDQALDELVERGYDAVRIDAFPHLIAVDPDRVWTIHSDEQDGDWGAPGEVDISHVGAALVEFIAKCKARGVVVGLSTWYKRDNDNVRMLIKTAEDQARVWLATLDIIEQAGLIDAIFYVDLCNEFPNVKWAPYLYAPGTTASDPLTDARVIAWMRNSIAILKQRYPGLDYTFSQSDQFHLWDQQDVSMLDFLEPHLWITNPAMSSFYADIGYSFKMREFQTLVRKAKPHYLAHKAHFDAILTEWIGKAADWSRRTGKPLVTTEAWASVMYKDWPMADWDWMMDVCAAGVEQAAATGRWTAICTSNFCGPQYRGMWRDIAWHRRLTDLIKSSPIDAELQA</sequence>
<organism evidence="1 2">
    <name type="scientific">Kaistia hirudinis</name>
    <dbReference type="NCBI Taxonomy" id="1293440"/>
    <lineage>
        <taxon>Bacteria</taxon>
        <taxon>Pseudomonadati</taxon>
        <taxon>Pseudomonadota</taxon>
        <taxon>Alphaproteobacteria</taxon>
        <taxon>Hyphomicrobiales</taxon>
        <taxon>Kaistiaceae</taxon>
        <taxon>Kaistia</taxon>
    </lineage>
</organism>
<gene>
    <name evidence="1" type="ORF">GGR25_001118</name>
</gene>
<keyword evidence="2" id="KW-1185">Reference proteome</keyword>
<dbReference type="EMBL" id="JACIDS010000002">
    <property type="protein sequence ID" value="MBB3930079.1"/>
    <property type="molecule type" value="Genomic_DNA"/>
</dbReference>
<comment type="caution">
    <text evidence="1">The sequence shown here is derived from an EMBL/GenBank/DDBJ whole genome shotgun (WGS) entry which is preliminary data.</text>
</comment>
<proteinExistence type="predicted"/>
<evidence type="ECO:0000313" key="1">
    <source>
        <dbReference type="EMBL" id="MBB3930079.1"/>
    </source>
</evidence>
<accession>A0A840AI99</accession>
<dbReference type="Proteomes" id="UP000553963">
    <property type="component" value="Unassembled WGS sequence"/>
</dbReference>
<dbReference type="InterPro" id="IPR024778">
    <property type="entry name" value="Put_cellulase"/>
</dbReference>
<name>A0A840AI99_9HYPH</name>